<dbReference type="InterPro" id="IPR002938">
    <property type="entry name" value="FAD-bd"/>
</dbReference>
<keyword evidence="4" id="KW-0560">Oxidoreductase</keyword>
<dbReference type="InterPro" id="IPR050562">
    <property type="entry name" value="FAD_mOase_fung"/>
</dbReference>
<dbReference type="PANTHER" id="PTHR47356">
    <property type="entry name" value="FAD-DEPENDENT MONOOXYGENASE ASQG-RELATED"/>
    <property type="match status" value="1"/>
</dbReference>
<feature type="domain" description="FAD-binding" evidence="6">
    <location>
        <begin position="369"/>
        <end position="453"/>
    </location>
</feature>
<feature type="compositionally biased region" description="Pro residues" evidence="5">
    <location>
        <begin position="42"/>
        <end position="53"/>
    </location>
</feature>
<comment type="caution">
    <text evidence="7">The sequence shown here is derived from an EMBL/GenBank/DDBJ whole genome shotgun (WGS) entry which is preliminary data.</text>
</comment>
<dbReference type="GO" id="GO:0071949">
    <property type="term" value="F:FAD binding"/>
    <property type="evidence" value="ECO:0007669"/>
    <property type="project" value="InterPro"/>
</dbReference>
<reference evidence="7" key="1">
    <citation type="submission" date="2021-11" db="EMBL/GenBank/DDBJ databases">
        <authorList>
            <person name="Herlambang A."/>
            <person name="Guo Y."/>
            <person name="Takashima Y."/>
            <person name="Nishizawa T."/>
        </authorList>
    </citation>
    <scope>NUCLEOTIDE SEQUENCE</scope>
    <source>
        <strain evidence="7">E1425</strain>
    </source>
</reference>
<name>A0A9P3LW49_9FUNG</name>
<keyword evidence="3" id="KW-0274">FAD</keyword>
<dbReference type="GO" id="GO:0004497">
    <property type="term" value="F:monooxygenase activity"/>
    <property type="evidence" value="ECO:0007669"/>
    <property type="project" value="InterPro"/>
</dbReference>
<feature type="domain" description="FAD-binding" evidence="6">
    <location>
        <begin position="57"/>
        <end position="237"/>
    </location>
</feature>
<sequence length="525" mass="58730">MSRRKFPKRRSTSVLKGAHSNPIYVMPLLSPKKSDCSAYDPPQVPPPPPPPPTRPLHVLIVGAGIGGVTMGLMLERAGISFQILEASPTIRLVGSALTVGPNLMRVMEQLGFLEELMRESKPVRQIRYYDQTNGNLSMSDYNGIADMMFCQIRYGNAIRVIPRTTLYNMLYSGLPKDRVLMGKRVINTTEISADGTTGLEDGSHVQCTCEDGSVFEGSILVGADGSYSTVRKQMFHTLEKLGELNPDDQGATLQPYQHCVVGVTDPLDPIEFEAINGHFSEFQVLRGRDNLHSIWLMPLTDYRISWSLFCQFPEDLRQEYEEHRARATNPQSHWKDVSKRISDHAQSLLESLCHVRNPLSNAGGDFGDLVAQTPADRISYATMEQGVFTRWYHGRTVLLGDACHKSLPYGGQGANQAILDSVYLANKLFALPNTNPSARELGALFEEYQRDRTTSAYLAVLGSSAYDCLFGGQSWFSGLCRFLYFRMLPKDLFYMVSDAFYGVRPLLRFLPLVKEMSCMPASKRH</sequence>
<gene>
    <name evidence="7" type="ORF">EMPS_05209</name>
</gene>
<organism evidence="7 8">
    <name type="scientific">Entomortierella parvispora</name>
    <dbReference type="NCBI Taxonomy" id="205924"/>
    <lineage>
        <taxon>Eukaryota</taxon>
        <taxon>Fungi</taxon>
        <taxon>Fungi incertae sedis</taxon>
        <taxon>Mucoromycota</taxon>
        <taxon>Mortierellomycotina</taxon>
        <taxon>Mortierellomycetes</taxon>
        <taxon>Mortierellales</taxon>
        <taxon>Mortierellaceae</taxon>
        <taxon>Entomortierella</taxon>
    </lineage>
</organism>
<evidence type="ECO:0000256" key="1">
    <source>
        <dbReference type="ARBA" id="ARBA00007992"/>
    </source>
</evidence>
<reference evidence="7" key="2">
    <citation type="journal article" date="2022" name="Microbiol. Resour. Announc.">
        <title>Whole-Genome Sequence of Entomortierella parvispora E1425, a Mucoromycotan Fungus Associated with Burkholderiaceae-Related Endosymbiotic Bacteria.</title>
        <authorList>
            <person name="Herlambang A."/>
            <person name="Guo Y."/>
            <person name="Takashima Y."/>
            <person name="Narisawa K."/>
            <person name="Ohta H."/>
            <person name="Nishizawa T."/>
        </authorList>
    </citation>
    <scope>NUCLEOTIDE SEQUENCE</scope>
    <source>
        <strain evidence="7">E1425</strain>
    </source>
</reference>
<evidence type="ECO:0000313" key="8">
    <source>
        <dbReference type="Proteomes" id="UP000827284"/>
    </source>
</evidence>
<keyword evidence="8" id="KW-1185">Reference proteome</keyword>
<feature type="region of interest" description="Disordered" evidence="5">
    <location>
        <begin position="34"/>
        <end position="53"/>
    </location>
</feature>
<evidence type="ECO:0000313" key="7">
    <source>
        <dbReference type="EMBL" id="GJJ72851.1"/>
    </source>
</evidence>
<dbReference type="SUPFAM" id="SSF51905">
    <property type="entry name" value="FAD/NAD(P)-binding domain"/>
    <property type="match status" value="1"/>
</dbReference>
<dbReference type="Pfam" id="PF01494">
    <property type="entry name" value="FAD_binding_3"/>
    <property type="match status" value="2"/>
</dbReference>
<dbReference type="EMBL" id="BQFW01000007">
    <property type="protein sequence ID" value="GJJ72851.1"/>
    <property type="molecule type" value="Genomic_DNA"/>
</dbReference>
<dbReference type="OrthoDB" id="655030at2759"/>
<dbReference type="AlphaFoldDB" id="A0A9P3LW49"/>
<dbReference type="PRINTS" id="PR00420">
    <property type="entry name" value="RNGMNOXGNASE"/>
</dbReference>
<dbReference type="Gene3D" id="3.50.50.60">
    <property type="entry name" value="FAD/NAD(P)-binding domain"/>
    <property type="match status" value="1"/>
</dbReference>
<dbReference type="Proteomes" id="UP000827284">
    <property type="component" value="Unassembled WGS sequence"/>
</dbReference>
<comment type="similarity">
    <text evidence="1">Belongs to the paxM FAD-dependent monooxygenase family.</text>
</comment>
<evidence type="ECO:0000259" key="6">
    <source>
        <dbReference type="Pfam" id="PF01494"/>
    </source>
</evidence>
<evidence type="ECO:0000256" key="2">
    <source>
        <dbReference type="ARBA" id="ARBA00022630"/>
    </source>
</evidence>
<accession>A0A9P3LW49</accession>
<evidence type="ECO:0000256" key="4">
    <source>
        <dbReference type="ARBA" id="ARBA00023002"/>
    </source>
</evidence>
<evidence type="ECO:0000256" key="5">
    <source>
        <dbReference type="SAM" id="MobiDB-lite"/>
    </source>
</evidence>
<dbReference type="PANTHER" id="PTHR47356:SF2">
    <property type="entry name" value="FAD-BINDING DOMAIN-CONTAINING PROTEIN-RELATED"/>
    <property type="match status" value="1"/>
</dbReference>
<keyword evidence="2" id="KW-0285">Flavoprotein</keyword>
<evidence type="ECO:0000256" key="3">
    <source>
        <dbReference type="ARBA" id="ARBA00022827"/>
    </source>
</evidence>
<protein>
    <recommendedName>
        <fullName evidence="6">FAD-binding domain-containing protein</fullName>
    </recommendedName>
</protein>
<proteinExistence type="inferred from homology"/>
<dbReference type="InterPro" id="IPR036188">
    <property type="entry name" value="FAD/NAD-bd_sf"/>
</dbReference>